<dbReference type="HOGENOM" id="CLU_1655660_0_0_1"/>
<proteinExistence type="predicted"/>
<feature type="region of interest" description="Disordered" evidence="1">
    <location>
        <begin position="1"/>
        <end position="37"/>
    </location>
</feature>
<reference evidence="3" key="1">
    <citation type="journal article" date="2006" name="Science">
        <title>Phytophthora genome sequences uncover evolutionary origins and mechanisms of pathogenesis.</title>
        <authorList>
            <person name="Tyler B.M."/>
            <person name="Tripathy S."/>
            <person name="Zhang X."/>
            <person name="Dehal P."/>
            <person name="Jiang R.H."/>
            <person name="Aerts A."/>
            <person name="Arredondo F.D."/>
            <person name="Baxter L."/>
            <person name="Bensasson D."/>
            <person name="Beynon J.L."/>
            <person name="Chapman J."/>
            <person name="Damasceno C.M."/>
            <person name="Dorrance A.E."/>
            <person name="Dou D."/>
            <person name="Dickerman A.W."/>
            <person name="Dubchak I.L."/>
            <person name="Garbelotto M."/>
            <person name="Gijzen M."/>
            <person name="Gordon S.G."/>
            <person name="Govers F."/>
            <person name="Grunwald N.J."/>
            <person name="Huang W."/>
            <person name="Ivors K.L."/>
            <person name="Jones R.W."/>
            <person name="Kamoun S."/>
            <person name="Krampis K."/>
            <person name="Lamour K.H."/>
            <person name="Lee M.K."/>
            <person name="McDonald W.H."/>
            <person name="Medina M."/>
            <person name="Meijer H.J."/>
            <person name="Nordberg E.K."/>
            <person name="Maclean D.J."/>
            <person name="Ospina-Giraldo M.D."/>
            <person name="Morris P.F."/>
            <person name="Phuntumart V."/>
            <person name="Putnam N.H."/>
            <person name="Rash S."/>
            <person name="Rose J.K."/>
            <person name="Sakihama Y."/>
            <person name="Salamov A.A."/>
            <person name="Savidor A."/>
            <person name="Scheuring C.F."/>
            <person name="Smith B.M."/>
            <person name="Sobral B.W."/>
            <person name="Terry A."/>
            <person name="Torto-Alalibo T.A."/>
            <person name="Win J."/>
            <person name="Xu Z."/>
            <person name="Zhang H."/>
            <person name="Grigoriev I.V."/>
            <person name="Rokhsar D.S."/>
            <person name="Boore J.L."/>
        </authorList>
    </citation>
    <scope>NUCLEOTIDE SEQUENCE [LARGE SCALE GENOMIC DNA]</scope>
    <source>
        <strain evidence="3">Pr102</strain>
    </source>
</reference>
<sequence>MKKSKIASDTSDVSAENDDTDEIEEGREESEPDNSFDYDGDAVVDCVQFDTAPTVLMAFYSGRAGSRGLSVLHFRHLSVVERLNRGSSNVNCAADIGATAALLQAPTACTSYGDILLALTGLVSAAAKLWQFVFDNQAADAANDPSRVTLTLQFVNMYIG</sequence>
<protein>
    <submittedName>
        <fullName evidence="2">Uncharacterized protein</fullName>
    </submittedName>
</protein>
<reference evidence="2" key="2">
    <citation type="submission" date="2015-06" db="UniProtKB">
        <authorList>
            <consortium name="EnsemblProtists"/>
        </authorList>
    </citation>
    <scope>IDENTIFICATION</scope>
    <source>
        <strain evidence="2">Pr102</strain>
    </source>
</reference>
<organism evidence="2 3">
    <name type="scientific">Phytophthora ramorum</name>
    <name type="common">Sudden oak death agent</name>
    <dbReference type="NCBI Taxonomy" id="164328"/>
    <lineage>
        <taxon>Eukaryota</taxon>
        <taxon>Sar</taxon>
        <taxon>Stramenopiles</taxon>
        <taxon>Oomycota</taxon>
        <taxon>Peronosporomycetes</taxon>
        <taxon>Peronosporales</taxon>
        <taxon>Peronosporaceae</taxon>
        <taxon>Phytophthora</taxon>
    </lineage>
</organism>
<accession>H3GUP9</accession>
<dbReference type="EnsemblProtists" id="Phyra80973">
    <property type="protein sequence ID" value="Phyra80973"/>
    <property type="gene ID" value="Phyra80973"/>
</dbReference>
<evidence type="ECO:0000256" key="1">
    <source>
        <dbReference type="SAM" id="MobiDB-lite"/>
    </source>
</evidence>
<keyword evidence="3" id="KW-1185">Reference proteome</keyword>
<dbReference type="AlphaFoldDB" id="H3GUP9"/>
<dbReference type="EMBL" id="DS566052">
    <property type="status" value="NOT_ANNOTATED_CDS"/>
    <property type="molecule type" value="Genomic_DNA"/>
</dbReference>
<dbReference type="VEuPathDB" id="FungiDB:KRP22_8955"/>
<name>H3GUP9_PHYRM</name>
<evidence type="ECO:0000313" key="3">
    <source>
        <dbReference type="Proteomes" id="UP000005238"/>
    </source>
</evidence>
<feature type="compositionally biased region" description="Acidic residues" evidence="1">
    <location>
        <begin position="15"/>
        <end position="37"/>
    </location>
</feature>
<dbReference type="Proteomes" id="UP000005238">
    <property type="component" value="Unassembled WGS sequence"/>
</dbReference>
<dbReference type="OMA" id="ACTSYGD"/>
<evidence type="ECO:0000313" key="2">
    <source>
        <dbReference type="EnsemblProtists" id="Phyra80973"/>
    </source>
</evidence>
<dbReference type="InParanoid" id="H3GUP9"/>